<gene>
    <name evidence="1" type="ORF">CCMSSC00406_0001856</name>
</gene>
<accession>A0ACB7J363</accession>
<evidence type="ECO:0000313" key="2">
    <source>
        <dbReference type="Proteomes" id="UP000824881"/>
    </source>
</evidence>
<protein>
    <submittedName>
        <fullName evidence="1">Uncharacterized protein</fullName>
    </submittedName>
</protein>
<dbReference type="EMBL" id="WQMT02000003">
    <property type="protein sequence ID" value="KAG9224993.1"/>
    <property type="molecule type" value="Genomic_DNA"/>
</dbReference>
<dbReference type="Proteomes" id="UP000824881">
    <property type="component" value="Unassembled WGS sequence"/>
</dbReference>
<keyword evidence="2" id="KW-1185">Reference proteome</keyword>
<reference evidence="1 2" key="1">
    <citation type="journal article" date="2021" name="Appl. Environ. Microbiol.">
        <title>Genetic linkage and physical mapping for an oyster mushroom Pleurotus cornucopiae and QTL analysis for the trait cap color.</title>
        <authorList>
            <person name="Zhang Y."/>
            <person name="Gao W."/>
            <person name="Sonnenberg A."/>
            <person name="Chen Q."/>
            <person name="Zhang J."/>
            <person name="Huang C."/>
        </authorList>
    </citation>
    <scope>NUCLEOTIDE SEQUENCE [LARGE SCALE GENOMIC DNA]</scope>
    <source>
        <tissue evidence="1">Fruiting body</tissue>
    </source>
</reference>
<name>A0ACB7J363_PLECO</name>
<organism evidence="1 2">
    <name type="scientific">Pleurotus cornucopiae</name>
    <name type="common">Cornucopia mushroom</name>
    <dbReference type="NCBI Taxonomy" id="5321"/>
    <lineage>
        <taxon>Eukaryota</taxon>
        <taxon>Fungi</taxon>
        <taxon>Dikarya</taxon>
        <taxon>Basidiomycota</taxon>
        <taxon>Agaricomycotina</taxon>
        <taxon>Agaricomycetes</taxon>
        <taxon>Agaricomycetidae</taxon>
        <taxon>Agaricales</taxon>
        <taxon>Pleurotineae</taxon>
        <taxon>Pleurotaceae</taxon>
        <taxon>Pleurotus</taxon>
    </lineage>
</organism>
<proteinExistence type="predicted"/>
<sequence>MNISGIDYPIKSVKVFKSKAEVIRTFKLELKSDQNKVEIVNLPSDVVRDSVRVSGLANARLYDVVCTIKTPRDAEDTVLESIRLLQVKKVELEGQKNVRQAEADLLASWAKGVTAEHVGYGDMPVFLRNFVSQGKDNLEAVSNISEEIISIDRQIQCLKDEKELRKGSTNAKVVVVIGTQGEQSVSFDLTYAVTNASWSPTYELHASMEGGQPTTLHYRAQVTQSTGEDWVDAPLTLSVIETGGISHTIPTLLPLKIRPAVKHVGGNLFGTPPVPHGPAFGLSMARSNAPQPQLFGQTSNAFGQGSVVLQAPSSGLFGAAPQAPGSGLFGSAPQPHQGANAFGGRGNIEPGSRSEAELEEYVDINPSGDDIPSEPSKPTTVASESPLSISFAIEGQTTIPTDGLNHQVPIAILPVGVEFSHIAVPRMRPAVYIQCRVTNTGEYRWLAGNVSVILEGNHVSSVYIKGVSVGKSFDCTLGVDPAMKVSYEKKSAVSKTEERSFAEQISIATYTSKVTISNNHKYDVPRLLVRECLPLSSPDQQVKVVLKSPAELADAKDKEEVKVRDGLKVMWSPVVDGKGGEKDGMFEWRSSVKAGGEIVLDAKWEVRTPNGKWVEYFDPQRAQ</sequence>
<evidence type="ECO:0000313" key="1">
    <source>
        <dbReference type="EMBL" id="KAG9224993.1"/>
    </source>
</evidence>
<comment type="caution">
    <text evidence="1">The sequence shown here is derived from an EMBL/GenBank/DDBJ whole genome shotgun (WGS) entry which is preliminary data.</text>
</comment>